<feature type="chain" id="PRO_5034092825" evidence="1">
    <location>
        <begin position="20"/>
        <end position="136"/>
    </location>
</feature>
<sequence length="136" mass="14781">MNKLASLFVISACFATAHALGCYLCSYDSVPGRSLISEEWCNDPFNVSDVSGFCAVSSAGSIPADCVKEIHYADERKKIVKISRFCALDYERKRCTESFCYSTCNTDFCNIAGAMTSGRMVTSAAVMVVTTSIALY</sequence>
<dbReference type="GeneID" id="110982438"/>
<feature type="signal peptide" evidence="1">
    <location>
        <begin position="1"/>
        <end position="19"/>
    </location>
</feature>
<keyword evidence="2" id="KW-1185">Reference proteome</keyword>
<dbReference type="AlphaFoldDB" id="A0A8B7YZ80"/>
<evidence type="ECO:0000313" key="2">
    <source>
        <dbReference type="Proteomes" id="UP000694845"/>
    </source>
</evidence>
<gene>
    <name evidence="3" type="primary">LOC110982438</name>
</gene>
<proteinExistence type="predicted"/>
<name>A0A8B7YZ80_ACAPL</name>
<keyword evidence="1" id="KW-0732">Signal</keyword>
<organism evidence="2 3">
    <name type="scientific">Acanthaster planci</name>
    <name type="common">Crown-of-thorns starfish</name>
    <dbReference type="NCBI Taxonomy" id="133434"/>
    <lineage>
        <taxon>Eukaryota</taxon>
        <taxon>Metazoa</taxon>
        <taxon>Echinodermata</taxon>
        <taxon>Eleutherozoa</taxon>
        <taxon>Asterozoa</taxon>
        <taxon>Asteroidea</taxon>
        <taxon>Valvatacea</taxon>
        <taxon>Valvatida</taxon>
        <taxon>Acanthasteridae</taxon>
        <taxon>Acanthaster</taxon>
    </lineage>
</organism>
<protein>
    <submittedName>
        <fullName evidence="3">Uncharacterized protein LOC110982438</fullName>
    </submittedName>
</protein>
<dbReference type="Proteomes" id="UP000694845">
    <property type="component" value="Unplaced"/>
</dbReference>
<dbReference type="RefSeq" id="XP_022096516.1">
    <property type="nucleotide sequence ID" value="XM_022240824.1"/>
</dbReference>
<dbReference type="KEGG" id="aplc:110982438"/>
<accession>A0A8B7YZ80</accession>
<evidence type="ECO:0000256" key="1">
    <source>
        <dbReference type="SAM" id="SignalP"/>
    </source>
</evidence>
<reference evidence="3" key="1">
    <citation type="submission" date="2025-08" db="UniProtKB">
        <authorList>
            <consortium name="RefSeq"/>
        </authorList>
    </citation>
    <scope>IDENTIFICATION</scope>
</reference>
<evidence type="ECO:0000313" key="3">
    <source>
        <dbReference type="RefSeq" id="XP_022096516.1"/>
    </source>
</evidence>